<feature type="region of interest" description="Disordered" evidence="1">
    <location>
        <begin position="79"/>
        <end position="132"/>
    </location>
</feature>
<feature type="compositionally biased region" description="Basic and acidic residues" evidence="1">
    <location>
        <begin position="119"/>
        <end position="132"/>
    </location>
</feature>
<sequence length="132" mass="14786">MEGKTRVIVCVLLVSLVLGQIQVEAKNTSEVVKEAIEKYTKAGFAICTKGSITATPIEIPMKEERRRCLRSKRCTPPALLGNRPAAKEKKVRLKRPTETSSWFTGKSQKISEMRTATVKMRERKSEEVPPAN</sequence>
<proteinExistence type="predicted"/>
<evidence type="ECO:0000313" key="4">
    <source>
        <dbReference type="Proteomes" id="UP000583929"/>
    </source>
</evidence>
<dbReference type="Proteomes" id="UP000583929">
    <property type="component" value="Unassembled WGS sequence"/>
</dbReference>
<dbReference type="AlphaFoldDB" id="A0A7J6GVX0"/>
<organism evidence="3 4">
    <name type="scientific">Cannabis sativa</name>
    <name type="common">Hemp</name>
    <name type="synonym">Marijuana</name>
    <dbReference type="NCBI Taxonomy" id="3483"/>
    <lineage>
        <taxon>Eukaryota</taxon>
        <taxon>Viridiplantae</taxon>
        <taxon>Streptophyta</taxon>
        <taxon>Embryophyta</taxon>
        <taxon>Tracheophyta</taxon>
        <taxon>Spermatophyta</taxon>
        <taxon>Magnoliopsida</taxon>
        <taxon>eudicotyledons</taxon>
        <taxon>Gunneridae</taxon>
        <taxon>Pentapetalae</taxon>
        <taxon>rosids</taxon>
        <taxon>fabids</taxon>
        <taxon>Rosales</taxon>
        <taxon>Cannabaceae</taxon>
        <taxon>Cannabis</taxon>
    </lineage>
</organism>
<reference evidence="3 4" key="1">
    <citation type="journal article" date="2020" name="bioRxiv">
        <title>Sequence and annotation of 42 cannabis genomes reveals extensive copy number variation in cannabinoid synthesis and pathogen resistance genes.</title>
        <authorList>
            <person name="Mckernan K.J."/>
            <person name="Helbert Y."/>
            <person name="Kane L.T."/>
            <person name="Ebling H."/>
            <person name="Zhang L."/>
            <person name="Liu B."/>
            <person name="Eaton Z."/>
            <person name="Mclaughlin S."/>
            <person name="Kingan S."/>
            <person name="Baybayan P."/>
            <person name="Concepcion G."/>
            <person name="Jordan M."/>
            <person name="Riva A."/>
            <person name="Barbazuk W."/>
            <person name="Harkins T."/>
        </authorList>
    </citation>
    <scope>NUCLEOTIDE SEQUENCE [LARGE SCALE GENOMIC DNA]</scope>
    <source>
        <strain evidence="4">cv. Jamaican Lion 4</strain>
        <tissue evidence="3">Leaf</tissue>
    </source>
</reference>
<accession>A0A7J6GVX0</accession>
<evidence type="ECO:0000256" key="1">
    <source>
        <dbReference type="SAM" id="MobiDB-lite"/>
    </source>
</evidence>
<dbReference type="EMBL" id="JAATIQ010000083">
    <property type="protein sequence ID" value="KAF4386239.1"/>
    <property type="molecule type" value="Genomic_DNA"/>
</dbReference>
<feature type="signal peptide" evidence="2">
    <location>
        <begin position="1"/>
        <end position="25"/>
    </location>
</feature>
<feature type="compositionally biased region" description="Polar residues" evidence="1">
    <location>
        <begin position="98"/>
        <end position="110"/>
    </location>
</feature>
<comment type="caution">
    <text evidence="3">The sequence shown here is derived from an EMBL/GenBank/DDBJ whole genome shotgun (WGS) entry which is preliminary data.</text>
</comment>
<feature type="chain" id="PRO_5029553525" evidence="2">
    <location>
        <begin position="26"/>
        <end position="132"/>
    </location>
</feature>
<evidence type="ECO:0000256" key="2">
    <source>
        <dbReference type="SAM" id="SignalP"/>
    </source>
</evidence>
<name>A0A7J6GVX0_CANSA</name>
<keyword evidence="4" id="KW-1185">Reference proteome</keyword>
<evidence type="ECO:0000313" key="3">
    <source>
        <dbReference type="EMBL" id="KAF4386239.1"/>
    </source>
</evidence>
<protein>
    <submittedName>
        <fullName evidence="3">Uncharacterized protein</fullName>
    </submittedName>
</protein>
<keyword evidence="2" id="KW-0732">Signal</keyword>
<gene>
    <name evidence="3" type="ORF">G4B88_003456</name>
</gene>